<gene>
    <name evidence="2" type="primary">LOC109000415</name>
</gene>
<proteinExistence type="predicted"/>
<organism evidence="1 2">
    <name type="scientific">Juglans regia</name>
    <name type="common">English walnut</name>
    <dbReference type="NCBI Taxonomy" id="51240"/>
    <lineage>
        <taxon>Eukaryota</taxon>
        <taxon>Viridiplantae</taxon>
        <taxon>Streptophyta</taxon>
        <taxon>Embryophyta</taxon>
        <taxon>Tracheophyta</taxon>
        <taxon>Spermatophyta</taxon>
        <taxon>Magnoliopsida</taxon>
        <taxon>eudicotyledons</taxon>
        <taxon>Gunneridae</taxon>
        <taxon>Pentapetalae</taxon>
        <taxon>rosids</taxon>
        <taxon>fabids</taxon>
        <taxon>Fagales</taxon>
        <taxon>Juglandaceae</taxon>
        <taxon>Juglans</taxon>
    </lineage>
</organism>
<dbReference type="PANTHER" id="PTHR33710">
    <property type="entry name" value="BNAC02G09200D PROTEIN"/>
    <property type="match status" value="1"/>
</dbReference>
<dbReference type="SUPFAM" id="SSF56219">
    <property type="entry name" value="DNase I-like"/>
    <property type="match status" value="1"/>
</dbReference>
<dbReference type="OrthoDB" id="1113909at2759"/>
<dbReference type="GeneID" id="109000415"/>
<sequence>MSLTTIQKEVELIKFEASWIQDKGCEQVAEKEWSARVQSSEPMDGKGRVYERLDRFLANGQWCDLFPQSVVTHGSISYSDHMPIWLEVEGGGERGRQKMLFRFEAMWVGEEGCQCIINRVWDKEGQRNDVEKAMKMILDCGEDLQRWNESHFGKVQSELKKAQQVLQKLQAEDTAGNS</sequence>
<evidence type="ECO:0000313" key="2">
    <source>
        <dbReference type="RefSeq" id="XP_018832827.1"/>
    </source>
</evidence>
<dbReference type="Gene3D" id="3.60.10.10">
    <property type="entry name" value="Endonuclease/exonuclease/phosphatase"/>
    <property type="match status" value="1"/>
</dbReference>
<dbReference type="KEGG" id="jre:109000415"/>
<dbReference type="Gramene" id="Jr10_18160_p1">
    <property type="protein sequence ID" value="cds.Jr10_18160_p1"/>
    <property type="gene ID" value="Jr10_18160"/>
</dbReference>
<name>A0A2I4FMF9_JUGRE</name>
<accession>A0A2I4FMF9</accession>
<protein>
    <submittedName>
        <fullName evidence="2">Uncharacterized protein LOC109000415</fullName>
    </submittedName>
</protein>
<dbReference type="RefSeq" id="XP_018832827.1">
    <property type="nucleotide sequence ID" value="XM_018977282.1"/>
</dbReference>
<dbReference type="AlphaFoldDB" id="A0A2I4FMF9"/>
<dbReference type="InterPro" id="IPR036691">
    <property type="entry name" value="Endo/exonu/phosph_ase_sf"/>
</dbReference>
<dbReference type="Proteomes" id="UP000235220">
    <property type="component" value="Chromosome 10"/>
</dbReference>
<dbReference type="PANTHER" id="PTHR33710:SF62">
    <property type="entry name" value="DUF4283 DOMAIN PROTEIN"/>
    <property type="match status" value="1"/>
</dbReference>
<keyword evidence="1" id="KW-1185">Reference proteome</keyword>
<reference evidence="2" key="1">
    <citation type="submission" date="2025-08" db="UniProtKB">
        <authorList>
            <consortium name="RefSeq"/>
        </authorList>
    </citation>
    <scope>IDENTIFICATION</scope>
    <source>
        <tissue evidence="2">Leaves</tissue>
    </source>
</reference>
<evidence type="ECO:0000313" key="1">
    <source>
        <dbReference type="Proteomes" id="UP000235220"/>
    </source>
</evidence>